<comment type="caution">
    <text evidence="2">The sequence shown here is derived from an EMBL/GenBank/DDBJ whole genome shotgun (WGS) entry which is preliminary data.</text>
</comment>
<dbReference type="EMBL" id="QKWP01001141">
    <property type="protein sequence ID" value="RIB11365.1"/>
    <property type="molecule type" value="Genomic_DNA"/>
</dbReference>
<evidence type="ECO:0000313" key="2">
    <source>
        <dbReference type="EMBL" id="RIB11365.1"/>
    </source>
</evidence>
<name>A0A397UM92_9GLOM</name>
<organism evidence="2 3">
    <name type="scientific">Gigaspora rosea</name>
    <dbReference type="NCBI Taxonomy" id="44941"/>
    <lineage>
        <taxon>Eukaryota</taxon>
        <taxon>Fungi</taxon>
        <taxon>Fungi incertae sedis</taxon>
        <taxon>Mucoromycota</taxon>
        <taxon>Glomeromycotina</taxon>
        <taxon>Glomeromycetes</taxon>
        <taxon>Diversisporales</taxon>
        <taxon>Gigasporaceae</taxon>
        <taxon>Gigaspora</taxon>
    </lineage>
</organism>
<feature type="region of interest" description="Disordered" evidence="1">
    <location>
        <begin position="1"/>
        <end position="24"/>
    </location>
</feature>
<protein>
    <submittedName>
        <fullName evidence="2">Uncharacterized protein</fullName>
    </submittedName>
</protein>
<dbReference type="AlphaFoldDB" id="A0A397UM92"/>
<sequence length="160" mass="19012">MTQHSPVLTAPLAIPPPKLIPTQPPHPTFIENSKKTKLTNHEIKKKYEHTRNKYYNHVRYGRQRIRNSPMNWEEGEFYDRSAVGKLKMTIDDVYLVLVAWKDVEPLDNEIKNNKNIIIVKKENLKEIYTLSLVSRPHFYNDILEQIKDMKFRLLKFVIQV</sequence>
<accession>A0A397UM92</accession>
<dbReference type="OrthoDB" id="2420940at2759"/>
<proteinExistence type="predicted"/>
<keyword evidence="3" id="KW-1185">Reference proteome</keyword>
<feature type="compositionally biased region" description="Pro residues" evidence="1">
    <location>
        <begin position="13"/>
        <end position="24"/>
    </location>
</feature>
<evidence type="ECO:0000256" key="1">
    <source>
        <dbReference type="SAM" id="MobiDB-lite"/>
    </source>
</evidence>
<dbReference type="Proteomes" id="UP000266673">
    <property type="component" value="Unassembled WGS sequence"/>
</dbReference>
<evidence type="ECO:0000313" key="3">
    <source>
        <dbReference type="Proteomes" id="UP000266673"/>
    </source>
</evidence>
<gene>
    <name evidence="2" type="ORF">C2G38_2203622</name>
</gene>
<reference evidence="2 3" key="1">
    <citation type="submission" date="2018-06" db="EMBL/GenBank/DDBJ databases">
        <title>Comparative genomics reveals the genomic features of Rhizophagus irregularis, R. cerebriforme, R. diaphanum and Gigaspora rosea, and their symbiotic lifestyle signature.</title>
        <authorList>
            <person name="Morin E."/>
            <person name="San Clemente H."/>
            <person name="Chen E.C.H."/>
            <person name="De La Providencia I."/>
            <person name="Hainaut M."/>
            <person name="Kuo A."/>
            <person name="Kohler A."/>
            <person name="Murat C."/>
            <person name="Tang N."/>
            <person name="Roy S."/>
            <person name="Loubradou J."/>
            <person name="Henrissat B."/>
            <person name="Grigoriev I.V."/>
            <person name="Corradi N."/>
            <person name="Roux C."/>
            <person name="Martin F.M."/>
        </authorList>
    </citation>
    <scope>NUCLEOTIDE SEQUENCE [LARGE SCALE GENOMIC DNA]</scope>
    <source>
        <strain evidence="2 3">DAOM 194757</strain>
    </source>
</reference>